<dbReference type="EMBL" id="LOSN02000001">
    <property type="protein sequence ID" value="PNP27036.1"/>
    <property type="molecule type" value="Genomic_DNA"/>
</dbReference>
<evidence type="ECO:0000313" key="7">
    <source>
        <dbReference type="EMBL" id="EGQ9137258.1"/>
    </source>
</evidence>
<feature type="domain" description="YscD/Y4YQ C-terminal" evidence="5">
    <location>
        <begin position="371"/>
        <end position="420"/>
    </location>
</feature>
<dbReference type="Pfam" id="PF21937">
    <property type="entry name" value="Yop-YscD_ppl_2nd"/>
    <property type="match status" value="1"/>
</dbReference>
<sequence>MQQWKIRILSGVHTGVEVTLPEGALVLGSDDFIADLVLSDAGVEANHFTLVCQQDSVILRGCEEANINSEDIAVAGDGIELSRHAVVSVGVVKFALGYAEDALIVSNVSDESSQQNTPVVAVQRSSWKKTTLIALLCSFVPSVIFAGMWYSQANGNNNEIVTEAEPIVLVRNILGELKLSDVRVEWNAAARQAVLEGYVEDRTQKLDLLGRIDVLGINYKSDLRTMEEIRRGVRFILRNLGYHQVKVENGDETGTLLLTGYIDDASRWNQVEQILERDVPGLVAWKVELQRAGAYMDTLKALLTDAELLKKVQLVTSGDRIEVRGELDDIETTRFYGVTRDFREQYGEKPYLVLKSIPKVSKGTNIDFPFRSVNFGQVPYVILTDNVRYMVGARTPQGYRISSVTPAGIELVKGGRVITIELGYEGETNNDKS</sequence>
<dbReference type="InterPro" id="IPR032034">
    <property type="entry name" value="YscD_ppl_1st"/>
</dbReference>
<dbReference type="Proteomes" id="UP000714625">
    <property type="component" value="Unassembled WGS sequence"/>
</dbReference>
<dbReference type="RefSeq" id="WP_017821344.1">
    <property type="nucleotide sequence ID" value="NZ_AP023187.1"/>
</dbReference>
<dbReference type="Pfam" id="PF21934">
    <property type="entry name" value="Yop-YscD_ppl_3rd"/>
    <property type="match status" value="1"/>
</dbReference>
<name>A0A1W6ULY3_VIBAL</name>
<reference evidence="7" key="3">
    <citation type="submission" date="2019-11" db="EMBL/GenBank/DDBJ databases">
        <authorList>
            <consortium name="PulseNet: The National Subtyping Network for Foodborne Disease Surveillance"/>
            <person name="Tarr C.L."/>
            <person name="Trees E."/>
            <person name="Katz L.S."/>
            <person name="Carleton-Romer H.A."/>
            <person name="Stroika S."/>
            <person name="Kucerova Z."/>
            <person name="Roache K.F."/>
            <person name="Sabol A.L."/>
            <person name="Besser J."/>
            <person name="Gerner-Smidt P."/>
        </authorList>
    </citation>
    <scope>NUCLEOTIDE SEQUENCE</scope>
    <source>
        <strain evidence="7">PNUSAV001129</strain>
    </source>
</reference>
<dbReference type="Pfam" id="PF23893">
    <property type="entry name" value="Y4YQ_C"/>
    <property type="match status" value="1"/>
</dbReference>
<dbReference type="Gene3D" id="3.30.70.1770">
    <property type="match status" value="1"/>
</dbReference>
<dbReference type="InterPro" id="IPR012843">
    <property type="entry name" value="YscD"/>
</dbReference>
<evidence type="ECO:0000313" key="8">
    <source>
        <dbReference type="EMBL" id="PNP27036.1"/>
    </source>
</evidence>
<reference evidence="8 9" key="2">
    <citation type="submission" date="2017-12" db="EMBL/GenBank/DDBJ databases">
        <title>FDA dAtabase for Regulatory Grade micrObial Sequences (FDA-ARGOS): Supporting development and validation of Infectious Disease Dx tests.</title>
        <authorList>
            <person name="Hoffmann M."/>
            <person name="Allard M."/>
            <person name="Evans P."/>
            <person name="Brown E."/>
            <person name="Tallon L.J."/>
            <person name="Sadzewicz L."/>
            <person name="Sengamalay N."/>
            <person name="Ott S."/>
            <person name="Godinez A."/>
            <person name="Nagaraj S."/>
            <person name="Vavikolanu K."/>
            <person name="Aluvathingal J."/>
            <person name="Nadendla S."/>
            <person name="Hobson J."/>
            <person name="Sichtig H."/>
        </authorList>
    </citation>
    <scope>NUCLEOTIDE SEQUENCE [LARGE SCALE GENOMIC DNA]</scope>
    <source>
        <strain evidence="9">ATCC 17749</strain>
        <strain evidence="8">FDAARGOS_97</strain>
    </source>
</reference>
<evidence type="ECO:0000313" key="6">
    <source>
        <dbReference type="EMBL" id="ARP18591.1"/>
    </source>
</evidence>
<dbReference type="EMBL" id="AAXMUW010000050">
    <property type="protein sequence ID" value="EGQ9137258.1"/>
    <property type="molecule type" value="Genomic_DNA"/>
</dbReference>
<dbReference type="InterPro" id="IPR053946">
    <property type="entry name" value="YscD_ppl_3rd"/>
</dbReference>
<dbReference type="Pfam" id="PF16697">
    <property type="entry name" value="Yop-YscD_cpl"/>
    <property type="match status" value="1"/>
</dbReference>
<proteinExistence type="predicted"/>
<organism evidence="6">
    <name type="scientific">Vibrio alginolyticus</name>
    <dbReference type="NCBI Taxonomy" id="663"/>
    <lineage>
        <taxon>Bacteria</taxon>
        <taxon>Pseudomonadati</taxon>
        <taxon>Pseudomonadota</taxon>
        <taxon>Gammaproteobacteria</taxon>
        <taxon>Vibrionales</taxon>
        <taxon>Vibrionaceae</taxon>
        <taxon>Vibrio</taxon>
    </lineage>
</organism>
<dbReference type="InterPro" id="IPR057770">
    <property type="entry name" value="YscD/Y4YQ_C"/>
</dbReference>
<feature type="domain" description="YscD-like Bon-like" evidence="4">
    <location>
        <begin position="226"/>
        <end position="290"/>
    </location>
</feature>
<evidence type="ECO:0000259" key="5">
    <source>
        <dbReference type="Pfam" id="PF23893"/>
    </source>
</evidence>
<evidence type="ECO:0000259" key="3">
    <source>
        <dbReference type="Pfam" id="PF21934"/>
    </source>
</evidence>
<reference evidence="6" key="1">
    <citation type="submission" date="2016-10" db="EMBL/GenBank/DDBJ databases">
        <title>The High Quality Genome of Vibrio alginolyticus K01M1.</title>
        <authorList>
            <person name="Wendling C."/>
            <person name="Chibani C.M."/>
            <person name="Hertel R."/>
            <person name="Sproer C."/>
            <person name="Bunk B."/>
            <person name="Overmann J."/>
            <person name="Roth O."/>
            <person name="Liesegang H."/>
        </authorList>
    </citation>
    <scope>NUCLEOTIDE SEQUENCE</scope>
    <source>
        <strain evidence="6">K05K4</strain>
    </source>
</reference>
<dbReference type="InterPro" id="IPR053947">
    <property type="entry name" value="YscD_ppl__2nd"/>
</dbReference>
<evidence type="ECO:0000259" key="2">
    <source>
        <dbReference type="Pfam" id="PF16697"/>
    </source>
</evidence>
<dbReference type="NCBIfam" id="TIGR02500">
    <property type="entry name" value="type_III_yscD"/>
    <property type="match status" value="1"/>
</dbReference>
<dbReference type="Proteomes" id="UP000054316">
    <property type="component" value="Unassembled WGS sequence"/>
</dbReference>
<gene>
    <name evidence="6" type="primary">yscD</name>
    <name evidence="8" type="ORF">AL553_011485</name>
    <name evidence="7" type="ORF">GHY86_19190</name>
    <name evidence="6" type="ORF">K05K4_17550</name>
</gene>
<protein>
    <submittedName>
        <fullName evidence="7">EscD/YscD/HrpQ family type III secretion system inner membrane ring protein</fullName>
    </submittedName>
    <submittedName>
        <fullName evidence="6">Yop protein translocation protein D</fullName>
    </submittedName>
</protein>
<evidence type="ECO:0000259" key="1">
    <source>
        <dbReference type="Pfam" id="PF16693"/>
    </source>
</evidence>
<keyword evidence="9" id="KW-1185">Reference proteome</keyword>
<evidence type="ECO:0000259" key="4">
    <source>
        <dbReference type="Pfam" id="PF21937"/>
    </source>
</evidence>
<accession>A0A1W6ULY3</accession>
<dbReference type="AlphaFoldDB" id="A0A1W6ULY3"/>
<dbReference type="Pfam" id="PF16693">
    <property type="entry name" value="Yop-YscD_ppl_1st"/>
    <property type="match status" value="1"/>
</dbReference>
<dbReference type="InterPro" id="IPR032030">
    <property type="entry name" value="YscD_cytoplasmic_dom"/>
</dbReference>
<dbReference type="Gene3D" id="2.60.200.20">
    <property type="match status" value="1"/>
</dbReference>
<feature type="domain" description="YscD-like Bon-like" evidence="3">
    <location>
        <begin position="296"/>
        <end position="355"/>
    </location>
</feature>
<dbReference type="EMBL" id="CP017902">
    <property type="protein sequence ID" value="ARP18591.1"/>
    <property type="molecule type" value="Genomic_DNA"/>
</dbReference>
<feature type="domain" description="YscD cytoplasmic" evidence="2">
    <location>
        <begin position="7"/>
        <end position="97"/>
    </location>
</feature>
<dbReference type="Gene3D" id="3.30.1340.30">
    <property type="match status" value="1"/>
</dbReference>
<evidence type="ECO:0000313" key="9">
    <source>
        <dbReference type="Proteomes" id="UP000054316"/>
    </source>
</evidence>
<feature type="domain" description="YscD-like Bon-like" evidence="1">
    <location>
        <begin position="165"/>
        <end position="225"/>
    </location>
</feature>